<dbReference type="InterPro" id="IPR053169">
    <property type="entry name" value="MUG_Protein"/>
</dbReference>
<proteinExistence type="predicted"/>
<dbReference type="Pfam" id="PF03663">
    <property type="entry name" value="Glyco_hydro_76"/>
    <property type="match status" value="1"/>
</dbReference>
<dbReference type="PIRSF" id="PIRSF021505">
    <property type="entry name" value="O_gly_hdrol"/>
    <property type="match status" value="1"/>
</dbReference>
<dbReference type="SUPFAM" id="SSF48208">
    <property type="entry name" value="Six-hairpin glycosidases"/>
    <property type="match status" value="1"/>
</dbReference>
<organism evidence="1 2">
    <name type="scientific">Panacibacter microcysteis</name>
    <dbReference type="NCBI Taxonomy" id="2793269"/>
    <lineage>
        <taxon>Bacteria</taxon>
        <taxon>Pseudomonadati</taxon>
        <taxon>Bacteroidota</taxon>
        <taxon>Chitinophagia</taxon>
        <taxon>Chitinophagales</taxon>
        <taxon>Chitinophagaceae</taxon>
        <taxon>Panacibacter</taxon>
    </lineage>
</organism>
<dbReference type="InterPro" id="IPR008928">
    <property type="entry name" value="6-hairpin_glycosidase_sf"/>
</dbReference>
<gene>
    <name evidence="1" type="ORF">I5907_02330</name>
</gene>
<reference evidence="1" key="1">
    <citation type="submission" date="2020-11" db="EMBL/GenBank/DDBJ databases">
        <title>Bacterial whole genome sequence for Panacibacter sp. DH6.</title>
        <authorList>
            <person name="Le V."/>
            <person name="Ko S."/>
            <person name="Ahn C.-Y."/>
            <person name="Oh H.-M."/>
        </authorList>
    </citation>
    <scope>NUCLEOTIDE SEQUENCE</scope>
    <source>
        <strain evidence="1">DH6</strain>
    </source>
</reference>
<keyword evidence="2" id="KW-1185">Reference proteome</keyword>
<protein>
    <submittedName>
        <fullName evidence="1">AGE family epimerase/isomerase</fullName>
    </submittedName>
</protein>
<evidence type="ECO:0000313" key="2">
    <source>
        <dbReference type="Proteomes" id="UP000628448"/>
    </source>
</evidence>
<comment type="caution">
    <text evidence="1">The sequence shown here is derived from an EMBL/GenBank/DDBJ whole genome shotgun (WGS) entry which is preliminary data.</text>
</comment>
<accession>A0A931E4K9</accession>
<dbReference type="InterPro" id="IPR014512">
    <property type="entry name" value="O_gly_hydro"/>
</dbReference>
<dbReference type="PANTHER" id="PTHR47791">
    <property type="entry name" value="MEIOTICALLY UP-REGULATED GENE 191 PROTEIN"/>
    <property type="match status" value="1"/>
</dbReference>
<name>A0A931E4K9_9BACT</name>
<dbReference type="EMBL" id="JADWYR010000001">
    <property type="protein sequence ID" value="MBG9375049.1"/>
    <property type="molecule type" value="Genomic_DNA"/>
</dbReference>
<dbReference type="InterPro" id="IPR005198">
    <property type="entry name" value="Glyco_hydro_76"/>
</dbReference>
<dbReference type="GO" id="GO:0005975">
    <property type="term" value="P:carbohydrate metabolic process"/>
    <property type="evidence" value="ECO:0007669"/>
    <property type="project" value="InterPro"/>
</dbReference>
<dbReference type="AlphaFoldDB" id="A0A931E4K9"/>
<dbReference type="Gene3D" id="1.50.10.20">
    <property type="match status" value="1"/>
</dbReference>
<dbReference type="Proteomes" id="UP000628448">
    <property type="component" value="Unassembled WGS sequence"/>
</dbReference>
<dbReference type="PANTHER" id="PTHR47791:SF4">
    <property type="entry name" value="(PUTATIVE SECRETED PROTEIN)-RELATED"/>
    <property type="match status" value="1"/>
</dbReference>
<sequence length="363" mass="42341">MNYSNNTFIRLLLCAAVGLLFFFPVAGQQKEEYARRINLLQKNIDAHFYDAAKGLYYEHYPKKANDKLHSYMWPLCALVQAANEQEAIMQDNDAMEPVVRAIEQYYNTDAPANGYQAYVTAEEHDSRFYDDNQWIAIACLDAYNRTRKDYYLDKPKEIYRFMMTGFDTISGGGLYWKEDEKTTKNTCSNGPGILIALQLYSITGQKNYLDTAMLLYKWVNQHLQSADGLYYDHIKIPSLKIDSAKYTYNTGTMLQANVLLYRITKDQQYLSEAQRIAAAARQYFYRHNKLPGNYWFNAVLLRGLQDLYREDHNRAHIEWFAKDAERIWARKRNADNLVGTQKNYAMIDQAAMIEIYARLLGML</sequence>
<evidence type="ECO:0000313" key="1">
    <source>
        <dbReference type="EMBL" id="MBG9375049.1"/>
    </source>
</evidence>